<sequence>MAGGIGPQLPPDIAAKLGIASSRPDSESENESPVIGPTMPETQPDSESRVIGPTMPGVQSDSEDDMVGPSVALAGCTQAQALEQTLDTMNSRKPSIPTSKREEWMLVPPSENNKRKIFDKSWTETPAEKKARDKKKQKKKTEAAKEPKEDETTRWVDEYNRVQRPKSLLEMHMEGQTKRNKRKKSDRKQKEVLNTMDFLSDKYAPGKDSSFM</sequence>
<name>A0A9W8G5P6_9FUNG</name>
<feature type="domain" description="DUF3752" evidence="2">
    <location>
        <begin position="116"/>
        <end position="190"/>
    </location>
</feature>
<feature type="compositionally biased region" description="Basic and acidic residues" evidence="1">
    <location>
        <begin position="140"/>
        <end position="177"/>
    </location>
</feature>
<reference evidence="3" key="1">
    <citation type="submission" date="2022-07" db="EMBL/GenBank/DDBJ databases">
        <title>Phylogenomic reconstructions and comparative analyses of Kickxellomycotina fungi.</title>
        <authorList>
            <person name="Reynolds N.K."/>
            <person name="Stajich J.E."/>
            <person name="Barry K."/>
            <person name="Grigoriev I.V."/>
            <person name="Crous P."/>
            <person name="Smith M.E."/>
        </authorList>
    </citation>
    <scope>NUCLEOTIDE SEQUENCE</scope>
    <source>
        <strain evidence="3">NRRL 3115</strain>
    </source>
</reference>
<proteinExistence type="predicted"/>
<feature type="compositionally biased region" description="Polar residues" evidence="1">
    <location>
        <begin position="86"/>
        <end position="98"/>
    </location>
</feature>
<protein>
    <recommendedName>
        <fullName evidence="2">DUF3752 domain-containing protein</fullName>
    </recommendedName>
</protein>
<dbReference type="Proteomes" id="UP001151518">
    <property type="component" value="Unassembled WGS sequence"/>
</dbReference>
<dbReference type="PANTHER" id="PTHR46370:SF1">
    <property type="entry name" value="GPALPP MOTIFS-CONTAINING PROTEIN 1"/>
    <property type="match status" value="1"/>
</dbReference>
<feature type="compositionally biased region" description="Basic and acidic residues" evidence="1">
    <location>
        <begin position="112"/>
        <end position="131"/>
    </location>
</feature>
<dbReference type="InterPro" id="IPR022226">
    <property type="entry name" value="DUF3752"/>
</dbReference>
<comment type="caution">
    <text evidence="3">The sequence shown here is derived from an EMBL/GenBank/DDBJ whole genome shotgun (WGS) entry which is preliminary data.</text>
</comment>
<evidence type="ECO:0000313" key="4">
    <source>
        <dbReference type="Proteomes" id="UP001151518"/>
    </source>
</evidence>
<evidence type="ECO:0000256" key="1">
    <source>
        <dbReference type="SAM" id="MobiDB-lite"/>
    </source>
</evidence>
<gene>
    <name evidence="3" type="ORF">GGI25_004941</name>
</gene>
<dbReference type="InterPro" id="IPR046331">
    <property type="entry name" value="GPAM1-like"/>
</dbReference>
<evidence type="ECO:0000259" key="2">
    <source>
        <dbReference type="Pfam" id="PF12572"/>
    </source>
</evidence>
<feature type="compositionally biased region" description="Basic residues" evidence="1">
    <location>
        <begin position="178"/>
        <end position="187"/>
    </location>
</feature>
<accession>A0A9W8G5P6</accession>
<feature type="region of interest" description="Disordered" evidence="1">
    <location>
        <begin position="86"/>
        <end position="212"/>
    </location>
</feature>
<dbReference type="OrthoDB" id="73491at2759"/>
<dbReference type="EMBL" id="JANBTW010000075">
    <property type="protein sequence ID" value="KAJ2672898.1"/>
    <property type="molecule type" value="Genomic_DNA"/>
</dbReference>
<feature type="region of interest" description="Disordered" evidence="1">
    <location>
        <begin position="1"/>
        <end position="69"/>
    </location>
</feature>
<dbReference type="AlphaFoldDB" id="A0A9W8G5P6"/>
<dbReference type="PANTHER" id="PTHR46370">
    <property type="entry name" value="GPALPP MOTIFS-CONTAINING PROTEIN 1"/>
    <property type="match status" value="1"/>
</dbReference>
<evidence type="ECO:0000313" key="3">
    <source>
        <dbReference type="EMBL" id="KAJ2672898.1"/>
    </source>
</evidence>
<organism evidence="3 4">
    <name type="scientific">Coemansia spiralis</name>
    <dbReference type="NCBI Taxonomy" id="417178"/>
    <lineage>
        <taxon>Eukaryota</taxon>
        <taxon>Fungi</taxon>
        <taxon>Fungi incertae sedis</taxon>
        <taxon>Zoopagomycota</taxon>
        <taxon>Kickxellomycotina</taxon>
        <taxon>Kickxellomycetes</taxon>
        <taxon>Kickxellales</taxon>
        <taxon>Kickxellaceae</taxon>
        <taxon>Coemansia</taxon>
    </lineage>
</organism>
<dbReference type="Pfam" id="PF12572">
    <property type="entry name" value="DUF3752"/>
    <property type="match status" value="1"/>
</dbReference>